<reference evidence="1 3" key="1">
    <citation type="journal article" date="2016" name="Front. Microbiol.">
        <title>High-Level Heat Resistance of Spores of Bacillus amyloliquefaciens and Bacillus licheniformis Results from the Presence of a spoVA Operon in a Tn1546 Transposon.</title>
        <authorList>
            <person name="Berendsen E.M."/>
            <person name="Koning R.A."/>
            <person name="Boekhorst J."/>
            <person name="de Jong A."/>
            <person name="Kuipers O.P."/>
            <person name="Wells-Bennik M.H."/>
        </authorList>
    </citation>
    <scope>NUCLEOTIDE SEQUENCE [LARGE SCALE GENOMIC DNA]</scope>
    <source>
        <strain evidence="1 3">B4121</strain>
    </source>
</reference>
<evidence type="ECO:0000313" key="2">
    <source>
        <dbReference type="EMBL" id="TWL44304.1"/>
    </source>
</evidence>
<dbReference type="EMBL" id="LKPO01000001">
    <property type="protein sequence ID" value="OLF98485.1"/>
    <property type="molecule type" value="Genomic_DNA"/>
</dbReference>
<evidence type="ECO:0000313" key="1">
    <source>
        <dbReference type="EMBL" id="OLF98485.1"/>
    </source>
</evidence>
<keyword evidence="4" id="KW-1185">Reference proteome</keyword>
<sequence length="41" mass="4865">MNLFKNGVILVISFFHAKPLFERVYIKREKILKNFCGQANH</sequence>
<dbReference type="Proteomes" id="UP000185604">
    <property type="component" value="Unassembled WGS sequence"/>
</dbReference>
<protein>
    <submittedName>
        <fullName evidence="1">Uncharacterized protein</fullName>
    </submittedName>
</protein>
<evidence type="ECO:0000313" key="4">
    <source>
        <dbReference type="Proteomes" id="UP000429980"/>
    </source>
</evidence>
<dbReference type="EMBL" id="NILF01000008">
    <property type="protein sequence ID" value="TWL44304.1"/>
    <property type="molecule type" value="Genomic_DNA"/>
</dbReference>
<reference evidence="2 4" key="2">
    <citation type="submission" date="2019-06" db="EMBL/GenBank/DDBJ databases">
        <title>Genome sequence analysis of &gt;100 Bacillus licheniformis strains suggests intrinsic resistance to this species.</title>
        <authorList>
            <person name="Wels M."/>
            <person name="Siezen R.J."/>
            <person name="Johansen E."/>
            <person name="Stuer-Lauridsen B."/>
            <person name="Bjerre K."/>
            <person name="Nielsen B.K.K."/>
        </authorList>
    </citation>
    <scope>NUCLEOTIDE SEQUENCE [LARGE SCALE GENOMIC DNA]</scope>
    <source>
        <strain evidence="2 4">BAC-15381</strain>
    </source>
</reference>
<organism evidence="1 3">
    <name type="scientific">Bacillus paralicheniformis</name>
    <dbReference type="NCBI Taxonomy" id="1648923"/>
    <lineage>
        <taxon>Bacteria</taxon>
        <taxon>Bacillati</taxon>
        <taxon>Bacillota</taxon>
        <taxon>Bacilli</taxon>
        <taxon>Bacillales</taxon>
        <taxon>Bacillaceae</taxon>
        <taxon>Bacillus</taxon>
    </lineage>
</organism>
<accession>A0A6I7TXT4</accession>
<dbReference type="AlphaFoldDB" id="A0A6I7TXT4"/>
<comment type="caution">
    <text evidence="1">The sequence shown here is derived from an EMBL/GenBank/DDBJ whole genome shotgun (WGS) entry which is preliminary data.</text>
</comment>
<dbReference type="Proteomes" id="UP000429980">
    <property type="component" value="Unassembled WGS sequence"/>
</dbReference>
<name>A0A6I7TXT4_9BACI</name>
<evidence type="ECO:0000313" key="3">
    <source>
        <dbReference type="Proteomes" id="UP000185604"/>
    </source>
</evidence>
<proteinExistence type="predicted"/>
<gene>
    <name evidence="1" type="ORF">B4121_0012</name>
    <name evidence="2" type="ORF">CHCC15381_2966</name>
</gene>